<feature type="region of interest" description="Disordered" evidence="1">
    <location>
        <begin position="1"/>
        <end position="44"/>
    </location>
</feature>
<evidence type="ECO:0000313" key="2">
    <source>
        <dbReference type="EMBL" id="WVZ02214.1"/>
    </source>
</evidence>
<reference evidence="2 3" key="1">
    <citation type="journal article" date="2023" name="Life. Sci Alliance">
        <title>Evolutionary insights into 3D genome organization and epigenetic landscape of Vigna mungo.</title>
        <authorList>
            <person name="Junaid A."/>
            <person name="Singh B."/>
            <person name="Bhatia S."/>
        </authorList>
    </citation>
    <scope>NUCLEOTIDE SEQUENCE [LARGE SCALE GENOMIC DNA]</scope>
    <source>
        <strain evidence="2">Urdbean</strain>
    </source>
</reference>
<dbReference type="AlphaFoldDB" id="A0AAQ3RNR9"/>
<organism evidence="2 3">
    <name type="scientific">Vigna mungo</name>
    <name type="common">Black gram</name>
    <name type="synonym">Phaseolus mungo</name>
    <dbReference type="NCBI Taxonomy" id="3915"/>
    <lineage>
        <taxon>Eukaryota</taxon>
        <taxon>Viridiplantae</taxon>
        <taxon>Streptophyta</taxon>
        <taxon>Embryophyta</taxon>
        <taxon>Tracheophyta</taxon>
        <taxon>Spermatophyta</taxon>
        <taxon>Magnoliopsida</taxon>
        <taxon>eudicotyledons</taxon>
        <taxon>Gunneridae</taxon>
        <taxon>Pentapetalae</taxon>
        <taxon>rosids</taxon>
        <taxon>fabids</taxon>
        <taxon>Fabales</taxon>
        <taxon>Fabaceae</taxon>
        <taxon>Papilionoideae</taxon>
        <taxon>50 kb inversion clade</taxon>
        <taxon>NPAAA clade</taxon>
        <taxon>indigoferoid/millettioid clade</taxon>
        <taxon>Phaseoleae</taxon>
        <taxon>Vigna</taxon>
    </lineage>
</organism>
<gene>
    <name evidence="2" type="ORF">V8G54_023020</name>
</gene>
<dbReference type="EMBL" id="CP144694">
    <property type="protein sequence ID" value="WVZ02214.1"/>
    <property type="molecule type" value="Genomic_DNA"/>
</dbReference>
<name>A0AAQ3RNR9_VIGMU</name>
<dbReference type="Proteomes" id="UP001374535">
    <property type="component" value="Chromosome 7"/>
</dbReference>
<protein>
    <submittedName>
        <fullName evidence="2">Uncharacterized protein</fullName>
    </submittedName>
</protein>
<evidence type="ECO:0000256" key="1">
    <source>
        <dbReference type="SAM" id="MobiDB-lite"/>
    </source>
</evidence>
<sequence>MFSPHGNTMKQREKLSNKRSLSPLKKQRTQKSSHESPQTRDEAEETYYSRFDIELYNCLASWFNFRNTSSVIEQQPWLCHGEFQWWTLCCWQTFCRLSQHGGGELGLSCGSQRLCWLSK</sequence>
<evidence type="ECO:0000313" key="3">
    <source>
        <dbReference type="Proteomes" id="UP001374535"/>
    </source>
</evidence>
<proteinExistence type="predicted"/>
<accession>A0AAQ3RNR9</accession>
<feature type="compositionally biased region" description="Basic and acidic residues" evidence="1">
    <location>
        <begin position="32"/>
        <end position="41"/>
    </location>
</feature>
<keyword evidence="3" id="KW-1185">Reference proteome</keyword>